<dbReference type="EMBL" id="KB308811">
    <property type="protein sequence ID" value="ELT96476.1"/>
    <property type="molecule type" value="Genomic_DNA"/>
</dbReference>
<dbReference type="Pfam" id="PF11176">
    <property type="entry name" value="Tma16"/>
    <property type="match status" value="1"/>
</dbReference>
<dbReference type="GO" id="GO:0005634">
    <property type="term" value="C:nucleus"/>
    <property type="evidence" value="ECO:0007669"/>
    <property type="project" value="TreeGrafter"/>
</dbReference>
<dbReference type="AlphaFoldDB" id="R7TYH4"/>
<evidence type="ECO:0000256" key="2">
    <source>
        <dbReference type="SAM" id="MobiDB-lite"/>
    </source>
</evidence>
<reference evidence="3 5" key="2">
    <citation type="journal article" date="2013" name="Nature">
        <title>Insights into bilaterian evolution from three spiralian genomes.</title>
        <authorList>
            <person name="Simakov O."/>
            <person name="Marletaz F."/>
            <person name="Cho S.J."/>
            <person name="Edsinger-Gonzales E."/>
            <person name="Havlak P."/>
            <person name="Hellsten U."/>
            <person name="Kuo D.H."/>
            <person name="Larsson T."/>
            <person name="Lv J."/>
            <person name="Arendt D."/>
            <person name="Savage R."/>
            <person name="Osoegawa K."/>
            <person name="de Jong P."/>
            <person name="Grimwood J."/>
            <person name="Chapman J.A."/>
            <person name="Shapiro H."/>
            <person name="Aerts A."/>
            <person name="Otillar R.P."/>
            <person name="Terry A.Y."/>
            <person name="Boore J.L."/>
            <person name="Grigoriev I.V."/>
            <person name="Lindberg D.R."/>
            <person name="Seaver E.C."/>
            <person name="Weisblat D.A."/>
            <person name="Putnam N.H."/>
            <person name="Rokhsar D.S."/>
        </authorList>
    </citation>
    <scope>NUCLEOTIDE SEQUENCE</scope>
    <source>
        <strain evidence="3 5">I ESC-2004</strain>
    </source>
</reference>
<dbReference type="HOGENOM" id="CLU_105581_0_0_1"/>
<dbReference type="FunFam" id="1.20.1440.170:FF:000001">
    <property type="entry name" value="Translation machinery-associated 16 homolog"/>
    <property type="match status" value="1"/>
</dbReference>
<reference evidence="4" key="3">
    <citation type="submission" date="2015-06" db="UniProtKB">
        <authorList>
            <consortium name="EnsemblMetazoa"/>
        </authorList>
    </citation>
    <scope>IDENTIFICATION</scope>
</reference>
<dbReference type="EMBL" id="AMQN01011293">
    <property type="status" value="NOT_ANNOTATED_CDS"/>
    <property type="molecule type" value="Genomic_DNA"/>
</dbReference>
<evidence type="ECO:0000313" key="3">
    <source>
        <dbReference type="EMBL" id="ELT96476.1"/>
    </source>
</evidence>
<dbReference type="STRING" id="283909.R7TYH4"/>
<organism evidence="3">
    <name type="scientific">Capitella teleta</name>
    <name type="common">Polychaete worm</name>
    <dbReference type="NCBI Taxonomy" id="283909"/>
    <lineage>
        <taxon>Eukaryota</taxon>
        <taxon>Metazoa</taxon>
        <taxon>Spiralia</taxon>
        <taxon>Lophotrochozoa</taxon>
        <taxon>Annelida</taxon>
        <taxon>Polychaeta</taxon>
        <taxon>Sedentaria</taxon>
        <taxon>Scolecida</taxon>
        <taxon>Capitellidae</taxon>
        <taxon>Capitella</taxon>
    </lineage>
</organism>
<protein>
    <recommendedName>
        <fullName evidence="6">Translation machinery-associated protein 16</fullName>
    </recommendedName>
</protein>
<gene>
    <name evidence="3" type="ORF">CAPTEDRAFT_190723</name>
</gene>
<dbReference type="PANTHER" id="PTHR13349">
    <property type="entry name" value="TRANSLATION MACHINERY-ASSOCIATED PROTEIN 16"/>
    <property type="match status" value="1"/>
</dbReference>
<dbReference type="Proteomes" id="UP000014760">
    <property type="component" value="Unassembled WGS sequence"/>
</dbReference>
<reference evidence="5" key="1">
    <citation type="submission" date="2012-12" db="EMBL/GenBank/DDBJ databases">
        <authorList>
            <person name="Hellsten U."/>
            <person name="Grimwood J."/>
            <person name="Chapman J.A."/>
            <person name="Shapiro H."/>
            <person name="Aerts A."/>
            <person name="Otillar R.P."/>
            <person name="Terry A.Y."/>
            <person name="Boore J.L."/>
            <person name="Simakov O."/>
            <person name="Marletaz F."/>
            <person name="Cho S.-J."/>
            <person name="Edsinger-Gonzales E."/>
            <person name="Havlak P."/>
            <person name="Kuo D.-H."/>
            <person name="Larsson T."/>
            <person name="Lv J."/>
            <person name="Arendt D."/>
            <person name="Savage R."/>
            <person name="Osoegawa K."/>
            <person name="de Jong P."/>
            <person name="Lindberg D.R."/>
            <person name="Seaver E.C."/>
            <person name="Weisblat D.A."/>
            <person name="Putnam N.H."/>
            <person name="Grigoriev I.V."/>
            <person name="Rokhsar D.S."/>
        </authorList>
    </citation>
    <scope>NUCLEOTIDE SEQUENCE</scope>
    <source>
        <strain evidence="5">I ESC-2004</strain>
    </source>
</reference>
<dbReference type="Gene3D" id="1.20.1440.170">
    <property type="entry name" value="Translation machinery-associated protein 16-like"/>
    <property type="match status" value="1"/>
</dbReference>
<feature type="region of interest" description="Disordered" evidence="2">
    <location>
        <begin position="1"/>
        <end position="32"/>
    </location>
</feature>
<name>R7TYH4_CAPTE</name>
<evidence type="ECO:0000313" key="4">
    <source>
        <dbReference type="EnsemblMetazoa" id="CapteP190723"/>
    </source>
</evidence>
<sequence>MPKAPKAVHPNSRRASALIKRGHREQRMDKNMKERNIKLENQGAKLQWFHDNLDENKKCYDNSEVCELIERYLGRFEEELEQIELANSIKGRKGLQHAAREQHIKVGQQAERKEYESIGYEIPDLTNKKHFKAFSEWTGELKYIPNLVQRRFKPCKVKAPAASKEESADEGISD</sequence>
<evidence type="ECO:0008006" key="6">
    <source>
        <dbReference type="Google" id="ProtNLM"/>
    </source>
</evidence>
<dbReference type="EnsemblMetazoa" id="CapteT190723">
    <property type="protein sequence ID" value="CapteP190723"/>
    <property type="gene ID" value="CapteG190723"/>
</dbReference>
<proteinExistence type="inferred from homology"/>
<evidence type="ECO:0000256" key="1">
    <source>
        <dbReference type="ARBA" id="ARBA00034127"/>
    </source>
</evidence>
<accession>R7TYH4</accession>
<dbReference type="InterPro" id="IPR038356">
    <property type="entry name" value="Tma16_sf"/>
</dbReference>
<dbReference type="PANTHER" id="PTHR13349:SF2">
    <property type="entry name" value="TRANSLATION MACHINERY-ASSOCIATED PROTEIN 16"/>
    <property type="match status" value="1"/>
</dbReference>
<dbReference type="InterPro" id="IPR021346">
    <property type="entry name" value="Tma16"/>
</dbReference>
<comment type="similarity">
    <text evidence="1">Belongs to the TMA16 family.</text>
</comment>
<evidence type="ECO:0000313" key="5">
    <source>
        <dbReference type="Proteomes" id="UP000014760"/>
    </source>
</evidence>
<dbReference type="OrthoDB" id="270284at2759"/>
<dbReference type="FunCoup" id="R7TYH4">
    <property type="interactions" value="1001"/>
</dbReference>
<dbReference type="OMA" id="SWFLGQI"/>
<keyword evidence="5" id="KW-1185">Reference proteome</keyword>